<dbReference type="AlphaFoldDB" id="F3QNU3"/>
<sequence>MAWKKMTKSSVLKRQQAETMFAEGFGPHKVSKSLKVNFHTVRDWQTAFIAKRECRNQGNTLINRTLAMNLFSCGYGYRTVSRVLRLSSIWLSRDWARQHRKLLIMQARKNKRSKK</sequence>
<dbReference type="HOGENOM" id="CLU_2118709_0_0_4"/>
<evidence type="ECO:0000313" key="2">
    <source>
        <dbReference type="Proteomes" id="UP000005156"/>
    </source>
</evidence>
<dbReference type="GeneID" id="43349899"/>
<protein>
    <submittedName>
        <fullName evidence="1">Conserved domain protein</fullName>
    </submittedName>
</protein>
<reference evidence="1 2" key="1">
    <citation type="submission" date="2011-02" db="EMBL/GenBank/DDBJ databases">
        <authorList>
            <person name="Weinstock G."/>
            <person name="Sodergren E."/>
            <person name="Clifton S."/>
            <person name="Fulton L."/>
            <person name="Fulton B."/>
            <person name="Courtney L."/>
            <person name="Fronick C."/>
            <person name="Harrison M."/>
            <person name="Strong C."/>
            <person name="Farmer C."/>
            <person name="Delahaunty K."/>
            <person name="Markovic C."/>
            <person name="Hall O."/>
            <person name="Minx P."/>
            <person name="Tomlinson C."/>
            <person name="Mitreva M."/>
            <person name="Hou S."/>
            <person name="Chen J."/>
            <person name="Wollam A."/>
            <person name="Pepin K.H."/>
            <person name="Johnson M."/>
            <person name="Bhonagiri V."/>
            <person name="Zhang X."/>
            <person name="Suruliraj S."/>
            <person name="Warren W."/>
            <person name="Chinwalla A."/>
            <person name="Mardis E.R."/>
            <person name="Wilson R.K."/>
        </authorList>
    </citation>
    <scope>NUCLEOTIDE SEQUENCE [LARGE SCALE GENOMIC DNA]</scope>
    <source>
        <strain evidence="1 2">YIT 11859</strain>
    </source>
</reference>
<name>F3QNU3_9BURK</name>
<dbReference type="RefSeq" id="WP_008865055.1">
    <property type="nucleotide sequence ID" value="NZ_GL883761.1"/>
</dbReference>
<accession>F3QNU3</accession>
<comment type="caution">
    <text evidence="1">The sequence shown here is derived from an EMBL/GenBank/DDBJ whole genome shotgun (WGS) entry which is preliminary data.</text>
</comment>
<proteinExistence type="predicted"/>
<organism evidence="1 2">
    <name type="scientific">Parasutterella excrementihominis YIT 11859</name>
    <dbReference type="NCBI Taxonomy" id="762966"/>
    <lineage>
        <taxon>Bacteria</taxon>
        <taxon>Pseudomonadati</taxon>
        <taxon>Pseudomonadota</taxon>
        <taxon>Betaproteobacteria</taxon>
        <taxon>Burkholderiales</taxon>
        <taxon>Sutterellaceae</taxon>
        <taxon>Parasutterella</taxon>
    </lineage>
</organism>
<dbReference type="EMBL" id="AFBP01000096">
    <property type="protein sequence ID" value="EGG50644.1"/>
    <property type="molecule type" value="Genomic_DNA"/>
</dbReference>
<dbReference type="Proteomes" id="UP000005156">
    <property type="component" value="Unassembled WGS sequence"/>
</dbReference>
<dbReference type="OrthoDB" id="9156208at2"/>
<evidence type="ECO:0000313" key="1">
    <source>
        <dbReference type="EMBL" id="EGG50644.1"/>
    </source>
</evidence>
<keyword evidence="2" id="KW-1185">Reference proteome</keyword>
<gene>
    <name evidence="1" type="ORF">HMPREF9439_02629</name>
</gene>